<accession>A0A2J6Q936</accession>
<keyword evidence="1" id="KW-1133">Transmembrane helix</keyword>
<dbReference type="PANTHER" id="PTHR42101:SF1">
    <property type="entry name" value="LOW TEMPERATURE REQUIREMENT A"/>
    <property type="match status" value="1"/>
</dbReference>
<organism evidence="2 3">
    <name type="scientific">Hyaloscypha hepaticicola</name>
    <dbReference type="NCBI Taxonomy" id="2082293"/>
    <lineage>
        <taxon>Eukaryota</taxon>
        <taxon>Fungi</taxon>
        <taxon>Dikarya</taxon>
        <taxon>Ascomycota</taxon>
        <taxon>Pezizomycotina</taxon>
        <taxon>Leotiomycetes</taxon>
        <taxon>Helotiales</taxon>
        <taxon>Hyaloscyphaceae</taxon>
        <taxon>Hyaloscypha</taxon>
    </lineage>
</organism>
<gene>
    <name evidence="2" type="ORF">NA56DRAFT_73563</name>
</gene>
<dbReference type="STRING" id="1745343.A0A2J6Q936"/>
<keyword evidence="1" id="KW-0472">Membrane</keyword>
<evidence type="ECO:0000313" key="3">
    <source>
        <dbReference type="Proteomes" id="UP000235672"/>
    </source>
</evidence>
<feature type="transmembrane region" description="Helical" evidence="1">
    <location>
        <begin position="34"/>
        <end position="56"/>
    </location>
</feature>
<evidence type="ECO:0000313" key="2">
    <source>
        <dbReference type="EMBL" id="PMD22752.1"/>
    </source>
</evidence>
<evidence type="ECO:0000256" key="1">
    <source>
        <dbReference type="SAM" id="Phobius"/>
    </source>
</evidence>
<dbReference type="Proteomes" id="UP000235672">
    <property type="component" value="Unassembled WGS sequence"/>
</dbReference>
<dbReference type="PANTHER" id="PTHR42101">
    <property type="entry name" value="CHROMOSOME 16, WHOLE GENOME SHOTGUN SEQUENCE"/>
    <property type="match status" value="1"/>
</dbReference>
<proteinExistence type="predicted"/>
<dbReference type="EMBL" id="KZ613476">
    <property type="protein sequence ID" value="PMD22752.1"/>
    <property type="molecule type" value="Genomic_DNA"/>
</dbReference>
<reference evidence="2 3" key="1">
    <citation type="submission" date="2016-05" db="EMBL/GenBank/DDBJ databases">
        <title>A degradative enzymes factory behind the ericoid mycorrhizal symbiosis.</title>
        <authorList>
            <consortium name="DOE Joint Genome Institute"/>
            <person name="Martino E."/>
            <person name="Morin E."/>
            <person name="Grelet G."/>
            <person name="Kuo A."/>
            <person name="Kohler A."/>
            <person name="Daghino S."/>
            <person name="Barry K."/>
            <person name="Choi C."/>
            <person name="Cichocki N."/>
            <person name="Clum A."/>
            <person name="Copeland A."/>
            <person name="Hainaut M."/>
            <person name="Haridas S."/>
            <person name="Labutti K."/>
            <person name="Lindquist E."/>
            <person name="Lipzen A."/>
            <person name="Khouja H.-R."/>
            <person name="Murat C."/>
            <person name="Ohm R."/>
            <person name="Olson A."/>
            <person name="Spatafora J."/>
            <person name="Veneault-Fourrey C."/>
            <person name="Henrissat B."/>
            <person name="Grigoriev I."/>
            <person name="Martin F."/>
            <person name="Perotto S."/>
        </authorList>
    </citation>
    <scope>NUCLEOTIDE SEQUENCE [LARGE SCALE GENOMIC DNA]</scope>
    <source>
        <strain evidence="2 3">UAMH 7357</strain>
    </source>
</reference>
<sequence length="140" mass="15810">MSLLTLIILGEGVMTIVQKLAWIIQNENAWDGPTIGTIVAATSIIYIFYMLYFDALPDYHFGSIRQQFWAFLHFSFHLFLVLFLEEMAQFVTWFKMNEVANALISQISSPKIVDLADSNNGPGLASAINSTISQFFATIY</sequence>
<name>A0A2J6Q936_9HELO</name>
<feature type="transmembrane region" description="Helical" evidence="1">
    <location>
        <begin position="68"/>
        <end position="84"/>
    </location>
</feature>
<keyword evidence="3" id="KW-1185">Reference proteome</keyword>
<keyword evidence="1" id="KW-0812">Transmembrane</keyword>
<protein>
    <submittedName>
        <fullName evidence="2">Uncharacterized protein</fullName>
    </submittedName>
</protein>
<dbReference type="OrthoDB" id="3177213at2759"/>
<dbReference type="AlphaFoldDB" id="A0A2J6Q936"/>